<organism evidence="1 2">
    <name type="scientific">Achromobacter marplatensis</name>
    <dbReference type="NCBI Taxonomy" id="470868"/>
    <lineage>
        <taxon>Bacteria</taxon>
        <taxon>Pseudomonadati</taxon>
        <taxon>Pseudomonadota</taxon>
        <taxon>Betaproteobacteria</taxon>
        <taxon>Burkholderiales</taxon>
        <taxon>Alcaligenaceae</taxon>
        <taxon>Achromobacter</taxon>
    </lineage>
</organism>
<dbReference type="GeneID" id="99734235"/>
<reference evidence="1 2" key="1">
    <citation type="submission" date="2018-06" db="EMBL/GenBank/DDBJ databases">
        <title>Genomic Encyclopedia of Type Strains, Phase III (KMG-III): the genomes of soil and plant-associated and newly described type strains.</title>
        <authorList>
            <person name="Whitman W."/>
        </authorList>
    </citation>
    <scope>NUCLEOTIDE SEQUENCE [LARGE SCALE GENOMIC DNA]</scope>
    <source>
        <strain evidence="1 2">CECT 7342</strain>
    </source>
</reference>
<dbReference type="EMBL" id="QNRM01000023">
    <property type="protein sequence ID" value="RBP11277.1"/>
    <property type="molecule type" value="Genomic_DNA"/>
</dbReference>
<protein>
    <submittedName>
        <fullName evidence="1">Uncharacterized protein</fullName>
    </submittedName>
</protein>
<accession>A0ABX9FXT0</accession>
<comment type="caution">
    <text evidence="1">The sequence shown here is derived from an EMBL/GenBank/DDBJ whole genome shotgun (WGS) entry which is preliminary data.</text>
</comment>
<dbReference type="RefSeq" id="WP_088591436.1">
    <property type="nucleotide sequence ID" value="NZ_CADIJU010000030.1"/>
</dbReference>
<dbReference type="Proteomes" id="UP000252124">
    <property type="component" value="Unassembled WGS sequence"/>
</dbReference>
<name>A0ABX9FXT0_9BURK</name>
<proteinExistence type="predicted"/>
<evidence type="ECO:0000313" key="2">
    <source>
        <dbReference type="Proteomes" id="UP000252124"/>
    </source>
</evidence>
<keyword evidence="2" id="KW-1185">Reference proteome</keyword>
<sequence>MSRHQRSIVFHADSHPIIKDQLARVPGFDVHPAPKEFGAIDALILREAATGQQITVVFPETAQMEAWSVSALPQDVDQVGPLSYEDDAVVRLARAAKGAGMDVDVTAAASDWS</sequence>
<gene>
    <name evidence="1" type="ORF">DFP87_12338</name>
</gene>
<evidence type="ECO:0000313" key="1">
    <source>
        <dbReference type="EMBL" id="RBP11277.1"/>
    </source>
</evidence>